<evidence type="ECO:0000256" key="1">
    <source>
        <dbReference type="SAM" id="Phobius"/>
    </source>
</evidence>
<feature type="transmembrane region" description="Helical" evidence="1">
    <location>
        <begin position="130"/>
        <end position="152"/>
    </location>
</feature>
<keyword evidence="3" id="KW-1185">Reference proteome</keyword>
<sequence length="182" mass="20494">MNQQLARDLLAEIEETQQRSEQYLGYWRRGPIVQLWGVVWIVAHLACYWLPGKAGSIWMLCDVAGFIGTIVLRWRENDGANQQQNDRRLAWAGCILLAFGIIVSMLIGPRSRSIEVFWTCLAMSTYMLHGLWFGLRWTVLGGLVIAVSLAAYLLQGPWYDLIMAVAAGGGLLLGGTWMRHAR</sequence>
<feature type="transmembrane region" description="Helical" evidence="1">
    <location>
        <begin position="158"/>
        <end position="178"/>
    </location>
</feature>
<protein>
    <submittedName>
        <fullName evidence="2">Uncharacterized protein</fullName>
    </submittedName>
</protein>
<organism evidence="2 3">
    <name type="scientific">Duganella aquatilis</name>
    <dbReference type="NCBI Taxonomy" id="2666082"/>
    <lineage>
        <taxon>Bacteria</taxon>
        <taxon>Pseudomonadati</taxon>
        <taxon>Pseudomonadota</taxon>
        <taxon>Betaproteobacteria</taxon>
        <taxon>Burkholderiales</taxon>
        <taxon>Oxalobacteraceae</taxon>
        <taxon>Telluria group</taxon>
        <taxon>Duganella</taxon>
    </lineage>
</organism>
<gene>
    <name evidence="2" type="ORF">GJ698_09215</name>
</gene>
<keyword evidence="1" id="KW-1133">Transmembrane helix</keyword>
<dbReference type="Proteomes" id="UP000439986">
    <property type="component" value="Unassembled WGS sequence"/>
</dbReference>
<accession>A0A844DAS1</accession>
<feature type="transmembrane region" description="Helical" evidence="1">
    <location>
        <begin position="89"/>
        <end position="109"/>
    </location>
</feature>
<evidence type="ECO:0000313" key="3">
    <source>
        <dbReference type="Proteomes" id="UP000439986"/>
    </source>
</evidence>
<reference evidence="2 3" key="1">
    <citation type="submission" date="2019-11" db="EMBL/GenBank/DDBJ databases">
        <title>Novel species isolated from a subtropical stream in China.</title>
        <authorList>
            <person name="Lu H."/>
        </authorList>
    </citation>
    <scope>NUCLEOTIDE SEQUENCE [LARGE SCALE GENOMIC DNA]</scope>
    <source>
        <strain evidence="2 3">FT26W</strain>
    </source>
</reference>
<feature type="transmembrane region" description="Helical" evidence="1">
    <location>
        <begin position="32"/>
        <end position="50"/>
    </location>
</feature>
<proteinExistence type="predicted"/>
<dbReference type="AlphaFoldDB" id="A0A844DAS1"/>
<feature type="transmembrane region" description="Helical" evidence="1">
    <location>
        <begin position="57"/>
        <end position="74"/>
    </location>
</feature>
<dbReference type="RefSeq" id="WP_154357305.1">
    <property type="nucleotide sequence ID" value="NZ_WKJL01000004.1"/>
</dbReference>
<keyword evidence="1" id="KW-0472">Membrane</keyword>
<name>A0A844DAS1_9BURK</name>
<comment type="caution">
    <text evidence="2">The sequence shown here is derived from an EMBL/GenBank/DDBJ whole genome shotgun (WGS) entry which is preliminary data.</text>
</comment>
<evidence type="ECO:0000313" key="2">
    <source>
        <dbReference type="EMBL" id="MRW84264.1"/>
    </source>
</evidence>
<dbReference type="EMBL" id="WKJL01000004">
    <property type="protein sequence ID" value="MRW84264.1"/>
    <property type="molecule type" value="Genomic_DNA"/>
</dbReference>
<keyword evidence="1" id="KW-0812">Transmembrane</keyword>